<gene>
    <name evidence="3" type="ORF">CVT26_010055</name>
</gene>
<keyword evidence="4" id="KW-1185">Reference proteome</keyword>
<reference evidence="3 4" key="1">
    <citation type="journal article" date="2018" name="Evol. Lett.">
        <title>Horizontal gene cluster transfer increased hallucinogenic mushroom diversity.</title>
        <authorList>
            <person name="Reynolds H.T."/>
            <person name="Vijayakumar V."/>
            <person name="Gluck-Thaler E."/>
            <person name="Korotkin H.B."/>
            <person name="Matheny P.B."/>
            <person name="Slot J.C."/>
        </authorList>
    </citation>
    <scope>NUCLEOTIDE SEQUENCE [LARGE SCALE GENOMIC DNA]</scope>
    <source>
        <strain evidence="3 4">SRW20</strain>
    </source>
</reference>
<dbReference type="InterPro" id="IPR050618">
    <property type="entry name" value="Ubq-SigPath_Reg"/>
</dbReference>
<dbReference type="SMART" id="SM00449">
    <property type="entry name" value="SPRY"/>
    <property type="match status" value="1"/>
</dbReference>
<dbReference type="OrthoDB" id="258495at2759"/>
<dbReference type="AlphaFoldDB" id="A0A409VWK1"/>
<feature type="domain" description="B30.2/SPRY" evidence="2">
    <location>
        <begin position="64"/>
        <end position="262"/>
    </location>
</feature>
<dbReference type="InterPro" id="IPR043136">
    <property type="entry name" value="B30.2/SPRY_sf"/>
</dbReference>
<dbReference type="InterPro" id="IPR027706">
    <property type="entry name" value="PGP_Pase"/>
</dbReference>
<dbReference type="Gene3D" id="2.60.120.920">
    <property type="match status" value="1"/>
</dbReference>
<dbReference type="GO" id="GO:0008962">
    <property type="term" value="F:phosphatidylglycerophosphatase activity"/>
    <property type="evidence" value="ECO:0007669"/>
    <property type="project" value="InterPro"/>
</dbReference>
<dbReference type="InterPro" id="IPR001870">
    <property type="entry name" value="B30.2/SPRY"/>
</dbReference>
<dbReference type="Proteomes" id="UP000284706">
    <property type="component" value="Unassembled WGS sequence"/>
</dbReference>
<evidence type="ECO:0000313" key="4">
    <source>
        <dbReference type="Proteomes" id="UP000284706"/>
    </source>
</evidence>
<evidence type="ECO:0000259" key="2">
    <source>
        <dbReference type="PROSITE" id="PS50188"/>
    </source>
</evidence>
<evidence type="ECO:0000313" key="3">
    <source>
        <dbReference type="EMBL" id="PPQ70627.1"/>
    </source>
</evidence>
<dbReference type="PROSITE" id="PS50188">
    <property type="entry name" value="B302_SPRY"/>
    <property type="match status" value="1"/>
</dbReference>
<feature type="region of interest" description="Disordered" evidence="1">
    <location>
        <begin position="477"/>
        <end position="501"/>
    </location>
</feature>
<dbReference type="NCBIfam" id="TIGR01668">
    <property type="entry name" value="YqeG_hyp_ppase"/>
    <property type="match status" value="1"/>
</dbReference>
<dbReference type="SUPFAM" id="SSF49899">
    <property type="entry name" value="Concanavalin A-like lectins/glucanases"/>
    <property type="match status" value="1"/>
</dbReference>
<name>A0A409VWK1_9AGAR</name>
<proteinExistence type="predicted"/>
<dbReference type="STRING" id="231916.A0A409VWK1"/>
<dbReference type="Gene3D" id="3.40.50.1000">
    <property type="entry name" value="HAD superfamily/HAD-like"/>
    <property type="match status" value="1"/>
</dbReference>
<accession>A0A409VWK1</accession>
<dbReference type="InParanoid" id="A0A409VWK1"/>
<sequence>MSRFLKAFKHRAEESEASSSAPPQWAPAPEVSHRWGKWNEAPEEEFDAALDFCKEYPLQPPRLLPSDAVDRINEVGCKAWSLDYPSSPRFVGQIISDSKGGPAVVTVQTRPECKDVCLLSNLPIIGGLYDIQGKEGIYYEILINRMDGIVAVGTACRPYPAWRLPGWNRMSAGFHLDDFRKFFEDGDGGRDYTDAITRIRPGDTVGCGYEFRTGSIFFTYNGIRLPPAFTGIYLPRSQQDVFAAIGVEGRCDFQVNFGGELFRWKEGNEWAWRVEGHVGRLTGRSADLEDELPSYQEASHCFLSYRHLPRRMPLNIPGILVPFQLIIYPRLALPSLIVNDIRQIDFRALKKAGYRGAVFDKDNCLTIPHRDTLVPELQESWKTCRETFGDENILIVSNSAGTYLDAGGIQSESVSHHLGVPVLCHKSLKPAYSCIADIRTYFSSLRSPVHGHELIVVGDRVFTDVILANRMRLQSKLPLPQSASETSESKEKSGTSSHHQELVTSDPALHGEGAQGPLSIWTTGVWKRESMLMRCLESGLVRAVQKYSTPAGGQSDYSRFIIKEQSKSESSKKFGMIERLLLRFRRS</sequence>
<dbReference type="InterPro" id="IPR003877">
    <property type="entry name" value="SPRY_dom"/>
</dbReference>
<dbReference type="Pfam" id="PF09419">
    <property type="entry name" value="PGP_phosphatase"/>
    <property type="match status" value="1"/>
</dbReference>
<dbReference type="PANTHER" id="PTHR12864">
    <property type="entry name" value="RAN BINDING PROTEIN 9-RELATED"/>
    <property type="match status" value="1"/>
</dbReference>
<organism evidence="3 4">
    <name type="scientific">Gymnopilus dilepis</name>
    <dbReference type="NCBI Taxonomy" id="231916"/>
    <lineage>
        <taxon>Eukaryota</taxon>
        <taxon>Fungi</taxon>
        <taxon>Dikarya</taxon>
        <taxon>Basidiomycota</taxon>
        <taxon>Agaricomycotina</taxon>
        <taxon>Agaricomycetes</taxon>
        <taxon>Agaricomycetidae</taxon>
        <taxon>Agaricales</taxon>
        <taxon>Agaricineae</taxon>
        <taxon>Hymenogastraceae</taxon>
        <taxon>Gymnopilus</taxon>
    </lineage>
</organism>
<feature type="compositionally biased region" description="Basic and acidic residues" evidence="1">
    <location>
        <begin position="487"/>
        <end position="501"/>
    </location>
</feature>
<dbReference type="Pfam" id="PF00622">
    <property type="entry name" value="SPRY"/>
    <property type="match status" value="1"/>
</dbReference>
<evidence type="ECO:0000256" key="1">
    <source>
        <dbReference type="SAM" id="MobiDB-lite"/>
    </source>
</evidence>
<protein>
    <recommendedName>
        <fullName evidence="2">B30.2/SPRY domain-containing protein</fullName>
    </recommendedName>
</protein>
<dbReference type="EMBL" id="NHYE01005534">
    <property type="protein sequence ID" value="PPQ70627.1"/>
    <property type="molecule type" value="Genomic_DNA"/>
</dbReference>
<dbReference type="InterPro" id="IPR013320">
    <property type="entry name" value="ConA-like_dom_sf"/>
</dbReference>
<comment type="caution">
    <text evidence="3">The sequence shown here is derived from an EMBL/GenBank/DDBJ whole genome shotgun (WGS) entry which is preliminary data.</text>
</comment>
<dbReference type="InterPro" id="IPR023214">
    <property type="entry name" value="HAD_sf"/>
</dbReference>
<dbReference type="InterPro" id="IPR010021">
    <property type="entry name" value="PGPP1/Gep4"/>
</dbReference>